<feature type="region of interest" description="Disordered" evidence="1">
    <location>
        <begin position="65"/>
        <end position="143"/>
    </location>
</feature>
<keyword evidence="2" id="KW-1133">Transmembrane helix</keyword>
<dbReference type="InterPro" id="IPR038789">
    <property type="entry name" value="LPA2-like"/>
</dbReference>
<evidence type="ECO:0000256" key="2">
    <source>
        <dbReference type="SAM" id="Phobius"/>
    </source>
</evidence>
<sequence>MESAASPIGVQLQPPSSSHRPFFKRDLSLSLSISHSSFHFISLPISISSSPDGRGTSFLTRAAEPSEGIEIPNSDDLSSSAPPPPPVAQLRSHHSGSDFGSTADAKKKSKVRERSAVIRRSPIDRPSVLSPRGGQGRSSQGQQGAGEGVFLLAWVGLGILILMEGIALAVSGFLPEQCDNILAKYLYPSQTMYICLILFIPSNHNYINIK</sequence>
<gene>
    <name evidence="3" type="ORF">KSP40_PGU021139</name>
</gene>
<protein>
    <submittedName>
        <fullName evidence="3">Uncharacterized protein</fullName>
    </submittedName>
</protein>
<evidence type="ECO:0000256" key="1">
    <source>
        <dbReference type="SAM" id="MobiDB-lite"/>
    </source>
</evidence>
<evidence type="ECO:0000313" key="4">
    <source>
        <dbReference type="Proteomes" id="UP001412067"/>
    </source>
</evidence>
<organism evidence="3 4">
    <name type="scientific">Platanthera guangdongensis</name>
    <dbReference type="NCBI Taxonomy" id="2320717"/>
    <lineage>
        <taxon>Eukaryota</taxon>
        <taxon>Viridiplantae</taxon>
        <taxon>Streptophyta</taxon>
        <taxon>Embryophyta</taxon>
        <taxon>Tracheophyta</taxon>
        <taxon>Spermatophyta</taxon>
        <taxon>Magnoliopsida</taxon>
        <taxon>Liliopsida</taxon>
        <taxon>Asparagales</taxon>
        <taxon>Orchidaceae</taxon>
        <taxon>Orchidoideae</taxon>
        <taxon>Orchideae</taxon>
        <taxon>Orchidinae</taxon>
        <taxon>Platanthera</taxon>
    </lineage>
</organism>
<feature type="transmembrane region" description="Helical" evidence="2">
    <location>
        <begin position="149"/>
        <end position="173"/>
    </location>
</feature>
<dbReference type="EMBL" id="JBBWWR010000006">
    <property type="protein sequence ID" value="KAK8965620.1"/>
    <property type="molecule type" value="Genomic_DNA"/>
</dbReference>
<accession>A0ABR2MN72</accession>
<dbReference type="PANTHER" id="PTHR37385:SF2">
    <property type="entry name" value="PROTEIN LPA2"/>
    <property type="match status" value="1"/>
</dbReference>
<name>A0ABR2MN72_9ASPA</name>
<keyword evidence="4" id="KW-1185">Reference proteome</keyword>
<dbReference type="Proteomes" id="UP001412067">
    <property type="component" value="Unassembled WGS sequence"/>
</dbReference>
<reference evidence="3 4" key="1">
    <citation type="journal article" date="2022" name="Nat. Plants">
        <title>Genomes of leafy and leafless Platanthera orchids illuminate the evolution of mycoheterotrophy.</title>
        <authorList>
            <person name="Li M.H."/>
            <person name="Liu K.W."/>
            <person name="Li Z."/>
            <person name="Lu H.C."/>
            <person name="Ye Q.L."/>
            <person name="Zhang D."/>
            <person name="Wang J.Y."/>
            <person name="Li Y.F."/>
            <person name="Zhong Z.M."/>
            <person name="Liu X."/>
            <person name="Yu X."/>
            <person name="Liu D.K."/>
            <person name="Tu X.D."/>
            <person name="Liu B."/>
            <person name="Hao Y."/>
            <person name="Liao X.Y."/>
            <person name="Jiang Y.T."/>
            <person name="Sun W.H."/>
            <person name="Chen J."/>
            <person name="Chen Y.Q."/>
            <person name="Ai Y."/>
            <person name="Zhai J.W."/>
            <person name="Wu S.S."/>
            <person name="Zhou Z."/>
            <person name="Hsiao Y.Y."/>
            <person name="Wu W.L."/>
            <person name="Chen Y.Y."/>
            <person name="Lin Y.F."/>
            <person name="Hsu J.L."/>
            <person name="Li C.Y."/>
            <person name="Wang Z.W."/>
            <person name="Zhao X."/>
            <person name="Zhong W.Y."/>
            <person name="Ma X.K."/>
            <person name="Ma L."/>
            <person name="Huang J."/>
            <person name="Chen G.Z."/>
            <person name="Huang M.Z."/>
            <person name="Huang L."/>
            <person name="Peng D.H."/>
            <person name="Luo Y.B."/>
            <person name="Zou S.Q."/>
            <person name="Chen S.P."/>
            <person name="Lan S."/>
            <person name="Tsai W.C."/>
            <person name="Van de Peer Y."/>
            <person name="Liu Z.J."/>
        </authorList>
    </citation>
    <scope>NUCLEOTIDE SEQUENCE [LARGE SCALE GENOMIC DNA]</scope>
    <source>
        <strain evidence="3">Lor288</strain>
    </source>
</reference>
<keyword evidence="2" id="KW-0472">Membrane</keyword>
<proteinExistence type="predicted"/>
<keyword evidence="2" id="KW-0812">Transmembrane</keyword>
<dbReference type="PANTHER" id="PTHR37385">
    <property type="entry name" value="PROTEIN LOW PSII ACCUMULATION 2, CHLOROPLASTIC"/>
    <property type="match status" value="1"/>
</dbReference>
<feature type="transmembrane region" description="Helical" evidence="2">
    <location>
        <begin position="185"/>
        <end position="202"/>
    </location>
</feature>
<comment type="caution">
    <text evidence="3">The sequence shown here is derived from an EMBL/GenBank/DDBJ whole genome shotgun (WGS) entry which is preliminary data.</text>
</comment>
<evidence type="ECO:0000313" key="3">
    <source>
        <dbReference type="EMBL" id="KAK8965620.1"/>
    </source>
</evidence>